<dbReference type="RefSeq" id="XP_010430020.1">
    <property type="nucleotide sequence ID" value="XM_010431718.1"/>
</dbReference>
<dbReference type="InterPro" id="IPR003892">
    <property type="entry name" value="CUE"/>
</dbReference>
<evidence type="ECO:0000313" key="4">
    <source>
        <dbReference type="RefSeq" id="XP_010430020.1"/>
    </source>
</evidence>
<keyword evidence="1" id="KW-0175">Coiled coil</keyword>
<evidence type="ECO:0000259" key="2">
    <source>
        <dbReference type="Pfam" id="PF02845"/>
    </source>
</evidence>
<name>A0ABM0TR67_CAMSA</name>
<protein>
    <submittedName>
        <fullName evidence="4">Uncharacterized protein LOC104714380</fullName>
    </submittedName>
</protein>
<proteinExistence type="predicted"/>
<dbReference type="Proteomes" id="UP000694864">
    <property type="component" value="Chromosome 9"/>
</dbReference>
<sequence>MSAVYCGTKRSYFDDIPSPPSSKRFRCFSPSNSPVWSSPSSSLDQLRSAFPHLELTVLVKALEEHGSDLNASMKSLYSFVSAEEEKKAQELAAGCAANEESDAVSGASTYTATDNPPVSGDDWVELLVREVTQSTGTDDAKLRASRVLEALEKMLSARAREEAGKKFQEENVVVQQQVEALIKDNTVLKRAVAIQHERQKAFEDANQQLELLKHLIPQYQEKLRTLEVNNYALKMQLQQVEHGNSMPGRFNPDVF</sequence>
<dbReference type="GeneID" id="104714380"/>
<keyword evidence="3" id="KW-1185">Reference proteome</keyword>
<dbReference type="PANTHER" id="PTHR31245">
    <property type="entry name" value="UBIQUITIN SYSTEM COMPONENT CUE PROTEIN"/>
    <property type="match status" value="1"/>
</dbReference>
<evidence type="ECO:0000313" key="3">
    <source>
        <dbReference type="Proteomes" id="UP000694864"/>
    </source>
</evidence>
<gene>
    <name evidence="4" type="primary">LOC104714380</name>
</gene>
<evidence type="ECO:0000256" key="1">
    <source>
        <dbReference type="SAM" id="Coils"/>
    </source>
</evidence>
<reference evidence="3" key="1">
    <citation type="journal article" date="2014" name="Nat. Commun.">
        <title>The emerging biofuel crop Camelina sativa retains a highly undifferentiated hexaploid genome structure.</title>
        <authorList>
            <person name="Kagale S."/>
            <person name="Koh C."/>
            <person name="Nixon J."/>
            <person name="Bollina V."/>
            <person name="Clarke W.E."/>
            <person name="Tuteja R."/>
            <person name="Spillane C."/>
            <person name="Robinson S.J."/>
            <person name="Links M.G."/>
            <person name="Clarke C."/>
            <person name="Higgins E.E."/>
            <person name="Huebert T."/>
            <person name="Sharpe A.G."/>
            <person name="Parkin I.A."/>
        </authorList>
    </citation>
    <scope>NUCLEOTIDE SEQUENCE [LARGE SCALE GENOMIC DNA]</scope>
    <source>
        <strain evidence="3">cv. DH55</strain>
    </source>
</reference>
<organism evidence="3 4">
    <name type="scientific">Camelina sativa</name>
    <name type="common">False flax</name>
    <name type="synonym">Myagrum sativum</name>
    <dbReference type="NCBI Taxonomy" id="90675"/>
    <lineage>
        <taxon>Eukaryota</taxon>
        <taxon>Viridiplantae</taxon>
        <taxon>Streptophyta</taxon>
        <taxon>Embryophyta</taxon>
        <taxon>Tracheophyta</taxon>
        <taxon>Spermatophyta</taxon>
        <taxon>Magnoliopsida</taxon>
        <taxon>eudicotyledons</taxon>
        <taxon>Gunneridae</taxon>
        <taxon>Pentapetalae</taxon>
        <taxon>rosids</taxon>
        <taxon>malvids</taxon>
        <taxon>Brassicales</taxon>
        <taxon>Brassicaceae</taxon>
        <taxon>Camelineae</taxon>
        <taxon>Camelina</taxon>
    </lineage>
</organism>
<dbReference type="CDD" id="cd14279">
    <property type="entry name" value="CUE"/>
    <property type="match status" value="1"/>
</dbReference>
<accession>A0ABM0TR67</accession>
<feature type="coiled-coil region" evidence="1">
    <location>
        <begin position="202"/>
        <end position="229"/>
    </location>
</feature>
<reference evidence="4" key="2">
    <citation type="submission" date="2025-08" db="UniProtKB">
        <authorList>
            <consortium name="RefSeq"/>
        </authorList>
    </citation>
    <scope>IDENTIFICATION</scope>
    <source>
        <tissue evidence="4">Leaf</tissue>
    </source>
</reference>
<dbReference type="Pfam" id="PF02845">
    <property type="entry name" value="CUE"/>
    <property type="match status" value="1"/>
</dbReference>
<dbReference type="PANTHER" id="PTHR31245:SF20">
    <property type="entry name" value="F18B13.13 PROTEIN"/>
    <property type="match status" value="1"/>
</dbReference>
<feature type="domain" description="CUE" evidence="2">
    <location>
        <begin position="41"/>
        <end position="72"/>
    </location>
</feature>